<feature type="transmembrane region" description="Helical" evidence="1">
    <location>
        <begin position="45"/>
        <end position="71"/>
    </location>
</feature>
<evidence type="ECO:0000256" key="1">
    <source>
        <dbReference type="SAM" id="Phobius"/>
    </source>
</evidence>
<name>A0A2D2W777_9CAUD</name>
<feature type="transmembrane region" description="Helical" evidence="1">
    <location>
        <begin position="77"/>
        <end position="100"/>
    </location>
</feature>
<keyword evidence="1" id="KW-0472">Membrane</keyword>
<reference evidence="2 3" key="1">
    <citation type="submission" date="2017-09" db="EMBL/GenBank/DDBJ databases">
        <title>Complete genome sequence of bacteriophage (DU_PP_V) infecting Pectobacterium spp.</title>
        <authorList>
            <person name="Park T.-H."/>
        </authorList>
    </citation>
    <scope>NUCLEOTIDE SEQUENCE [LARGE SCALE GENOMIC DNA]</scope>
</reference>
<keyword evidence="3" id="KW-1185">Reference proteome</keyword>
<gene>
    <name evidence="2" type="ORF">P13BB106kb_p056</name>
</gene>
<keyword evidence="1" id="KW-1133">Transmembrane helix</keyword>
<organism evidence="2 3">
    <name type="scientific">Pectobacterium phage DU_PP_V</name>
    <dbReference type="NCBI Taxonomy" id="2041492"/>
    <lineage>
        <taxon>Viruses</taxon>
        <taxon>Duplodnaviria</taxon>
        <taxon>Heunggongvirae</taxon>
        <taxon>Uroviricota</taxon>
        <taxon>Caudoviricetes</taxon>
        <taxon>Demerecviridae</taxon>
        <taxon>Mccorquodalevirinae</taxon>
        <taxon>Hongcheonvirus</taxon>
        <taxon>Hongcheonvirus DUPPV</taxon>
    </lineage>
</organism>
<protein>
    <submittedName>
        <fullName evidence="2">Uncharacterized protein</fullName>
    </submittedName>
</protein>
<dbReference type="Proteomes" id="UP000240663">
    <property type="component" value="Segment"/>
</dbReference>
<evidence type="ECO:0000313" key="3">
    <source>
        <dbReference type="Proteomes" id="UP000240663"/>
    </source>
</evidence>
<evidence type="ECO:0000313" key="2">
    <source>
        <dbReference type="EMBL" id="ATS94040.1"/>
    </source>
</evidence>
<proteinExistence type="predicted"/>
<sequence>MSWTISKSSKLHRFNRAMGSRFTADELENGCEYFWYTFGNVAKTAALLVFIWAVLLIIGGLVGMATGFLVGLKGTLATLYVLPLVGAAVASGIFGLGFLIRKNWGRVTEFARKRNLKESSVGKLAAVSNKKLVSATNITVEFLKAKKEKYCPTLKLVD</sequence>
<keyword evidence="1" id="KW-0812">Transmembrane</keyword>
<accession>A0A2D2W777</accession>
<dbReference type="EMBL" id="MF979564">
    <property type="protein sequence ID" value="ATS94040.1"/>
    <property type="molecule type" value="Genomic_DNA"/>
</dbReference>